<dbReference type="EMBL" id="SJPU01000001">
    <property type="protein sequence ID" value="TWU18159.1"/>
    <property type="molecule type" value="Genomic_DNA"/>
</dbReference>
<name>A0A5C6C5U9_9BACT</name>
<comment type="caution">
    <text evidence="6">The sequence shown here is derived from an EMBL/GenBank/DDBJ whole genome shotgun (WGS) entry which is preliminary data.</text>
</comment>
<accession>A0A5C6C5U9</accession>
<feature type="chain" id="PRO_5023063158" evidence="3">
    <location>
        <begin position="20"/>
        <end position="684"/>
    </location>
</feature>
<dbReference type="InterPro" id="IPR013830">
    <property type="entry name" value="SGNH_hydro"/>
</dbReference>
<sequence>MYRICSLLALSFLSLPVFAQPAAYPPAFDDAREETYKTIGDVELKVWIFDPPDHQAGDSRPAIVFFFGGGWKAGNPAQFEHHCRYLASQGMVAMTADYRVSSRHETLANKSLEDAESAIRWVREHAHRLGVDPNRIAAGGGSAGGHLAACLGVVPPLSCSKPNESATIEVSSLPNALVLFNPAVLLAPFEAISLGKSDEGIDKFIDIAKRTGVPAQRISPIHHIHPGLPPTLILHGEADTTVPFVTAKRFAELATAAGNRCELASYAHATHGFFNYGRGGEPGEYYPLTLARTHTFLESLGYLENPPAVTLPHSKNVHYRSHFDHSRHAFENDKRGTVAFLGGSITEMNGYRAMVQADLQARFPETQFTFINAGIGSTCSTTGAFRLEEDVLSAQPDLLFVEFAVNDDQDASHASRECVRGMEGILRHARSTFPKLDIVVTHFVNPSMLGQLQHGLTPTSSGSHERVASHYGISTIDLAREVAERISAGTLTWKQYGGTHPKEPGNRIAADLIADLLDTAWSNPIVNHPRSASHRSAKTIDENSYSRGKMVAPSAAKLGKGWKVRRPDWASLPGSKRDRFSDMGLLCSTEVGSECSLEFAGTGIGLFVLAGPDAGVVEYSIDDGDTRALDLYHRYSKGLHYPRTVMLDADLERGKHKIKIRVANTKNETSLGHAIRIIKFAVNQ</sequence>
<dbReference type="GO" id="GO:0106435">
    <property type="term" value="F:carboxylesterase activity"/>
    <property type="evidence" value="ECO:0007669"/>
    <property type="project" value="UniProtKB-EC"/>
</dbReference>
<evidence type="ECO:0000256" key="2">
    <source>
        <dbReference type="ARBA" id="ARBA00022801"/>
    </source>
</evidence>
<evidence type="ECO:0000256" key="3">
    <source>
        <dbReference type="SAM" id="SignalP"/>
    </source>
</evidence>
<dbReference type="Proteomes" id="UP000319908">
    <property type="component" value="Unassembled WGS sequence"/>
</dbReference>
<protein>
    <submittedName>
        <fullName evidence="6">Carboxylesterase NlhH</fullName>
        <ecNumber evidence="6">3.1.1.1</ecNumber>
    </submittedName>
</protein>
<dbReference type="Pfam" id="PF13472">
    <property type="entry name" value="Lipase_GDSL_2"/>
    <property type="match status" value="1"/>
</dbReference>
<reference evidence="6 7" key="1">
    <citation type="journal article" date="2020" name="Antonie Van Leeuwenhoek">
        <title>Rhodopirellula heiligendammensis sp. nov., Rhodopirellula pilleata sp. nov., and Rhodopirellula solitaria sp. nov. isolated from natural or artificial marine surfaces in Northern Germany and California, USA, and emended description of the genus Rhodopirellula.</title>
        <authorList>
            <person name="Kallscheuer N."/>
            <person name="Wiegand S."/>
            <person name="Jogler M."/>
            <person name="Boedeker C."/>
            <person name="Peeters S.H."/>
            <person name="Rast P."/>
            <person name="Heuer A."/>
            <person name="Jetten M.S.M."/>
            <person name="Rohde M."/>
            <person name="Jogler C."/>
        </authorList>
    </citation>
    <scope>NUCLEOTIDE SEQUENCE [LARGE SCALE GENOMIC DNA]</scope>
    <source>
        <strain evidence="6 7">Poly21</strain>
    </source>
</reference>
<feature type="domain" description="SGNH hydrolase-type esterase" evidence="4">
    <location>
        <begin position="340"/>
        <end position="508"/>
    </location>
</feature>
<proteinExistence type="inferred from homology"/>
<evidence type="ECO:0000256" key="1">
    <source>
        <dbReference type="ARBA" id="ARBA00010515"/>
    </source>
</evidence>
<keyword evidence="2 6" id="KW-0378">Hydrolase</keyword>
<feature type="signal peptide" evidence="3">
    <location>
        <begin position="1"/>
        <end position="19"/>
    </location>
</feature>
<evidence type="ECO:0000313" key="7">
    <source>
        <dbReference type="Proteomes" id="UP000319908"/>
    </source>
</evidence>
<dbReference type="OrthoDB" id="234896at2"/>
<dbReference type="Gene3D" id="3.40.50.1110">
    <property type="entry name" value="SGNH hydrolase"/>
    <property type="match status" value="1"/>
</dbReference>
<dbReference type="InterPro" id="IPR050300">
    <property type="entry name" value="GDXG_lipolytic_enzyme"/>
</dbReference>
<dbReference type="Pfam" id="PF20434">
    <property type="entry name" value="BD-FAE"/>
    <property type="match status" value="1"/>
</dbReference>
<gene>
    <name evidence="6" type="primary">nlhH_1</name>
    <name evidence="6" type="ORF">Poly21_03140</name>
</gene>
<dbReference type="InterPro" id="IPR036514">
    <property type="entry name" value="SGNH_hydro_sf"/>
</dbReference>
<feature type="domain" description="BD-FAE-like" evidence="5">
    <location>
        <begin position="55"/>
        <end position="251"/>
    </location>
</feature>
<dbReference type="Gene3D" id="2.60.120.260">
    <property type="entry name" value="Galactose-binding domain-like"/>
    <property type="match status" value="1"/>
</dbReference>
<dbReference type="AlphaFoldDB" id="A0A5C6C5U9"/>
<keyword evidence="7" id="KW-1185">Reference proteome</keyword>
<dbReference type="PANTHER" id="PTHR48081:SF30">
    <property type="entry name" value="ACETYL-HYDROLASE LIPR-RELATED"/>
    <property type="match status" value="1"/>
</dbReference>
<dbReference type="GO" id="GO:0004806">
    <property type="term" value="F:triacylglycerol lipase activity"/>
    <property type="evidence" value="ECO:0007669"/>
    <property type="project" value="TreeGrafter"/>
</dbReference>
<evidence type="ECO:0000313" key="6">
    <source>
        <dbReference type="EMBL" id="TWU18159.1"/>
    </source>
</evidence>
<dbReference type="Gene3D" id="3.40.50.1820">
    <property type="entry name" value="alpha/beta hydrolase"/>
    <property type="match status" value="1"/>
</dbReference>
<dbReference type="SUPFAM" id="SSF52266">
    <property type="entry name" value="SGNH hydrolase"/>
    <property type="match status" value="1"/>
</dbReference>
<dbReference type="InterPro" id="IPR049492">
    <property type="entry name" value="BD-FAE-like_dom"/>
</dbReference>
<keyword evidence="3" id="KW-0732">Signal</keyword>
<comment type="similarity">
    <text evidence="1">Belongs to the 'GDXG' lipolytic enzyme family.</text>
</comment>
<dbReference type="PANTHER" id="PTHR48081">
    <property type="entry name" value="AB HYDROLASE SUPERFAMILY PROTEIN C4A8.06C"/>
    <property type="match status" value="1"/>
</dbReference>
<dbReference type="SUPFAM" id="SSF53474">
    <property type="entry name" value="alpha/beta-Hydrolases"/>
    <property type="match status" value="1"/>
</dbReference>
<dbReference type="RefSeq" id="WP_146405256.1">
    <property type="nucleotide sequence ID" value="NZ_SJPU01000001.1"/>
</dbReference>
<dbReference type="EC" id="3.1.1.1" evidence="6"/>
<evidence type="ECO:0000259" key="4">
    <source>
        <dbReference type="Pfam" id="PF13472"/>
    </source>
</evidence>
<dbReference type="InterPro" id="IPR029058">
    <property type="entry name" value="AB_hydrolase_fold"/>
</dbReference>
<evidence type="ECO:0000259" key="5">
    <source>
        <dbReference type="Pfam" id="PF20434"/>
    </source>
</evidence>
<organism evidence="6 7">
    <name type="scientific">Allorhodopirellula heiligendammensis</name>
    <dbReference type="NCBI Taxonomy" id="2714739"/>
    <lineage>
        <taxon>Bacteria</taxon>
        <taxon>Pseudomonadati</taxon>
        <taxon>Planctomycetota</taxon>
        <taxon>Planctomycetia</taxon>
        <taxon>Pirellulales</taxon>
        <taxon>Pirellulaceae</taxon>
        <taxon>Allorhodopirellula</taxon>
    </lineage>
</organism>